<dbReference type="EMBL" id="BONE01000013">
    <property type="protein sequence ID" value="GIF72675.1"/>
    <property type="molecule type" value="Genomic_DNA"/>
</dbReference>
<dbReference type="InterPro" id="IPR015797">
    <property type="entry name" value="NUDIX_hydrolase-like_dom_sf"/>
</dbReference>
<comment type="caution">
    <text evidence="6">The sequence shown here is derived from an EMBL/GenBank/DDBJ whole genome shotgun (WGS) entry which is preliminary data.</text>
</comment>
<evidence type="ECO:0000256" key="4">
    <source>
        <dbReference type="RuleBase" id="RU003476"/>
    </source>
</evidence>
<dbReference type="Proteomes" id="UP000604117">
    <property type="component" value="Unassembled WGS sequence"/>
</dbReference>
<dbReference type="PRINTS" id="PR00502">
    <property type="entry name" value="NUDIXFAMILY"/>
</dbReference>
<dbReference type="Pfam" id="PF00293">
    <property type="entry name" value="NUDIX"/>
    <property type="match status" value="1"/>
</dbReference>
<reference evidence="6 7" key="1">
    <citation type="submission" date="2021-01" db="EMBL/GenBank/DDBJ databases">
        <title>Whole genome shotgun sequence of Asanoa siamensis NBRC 107932.</title>
        <authorList>
            <person name="Komaki H."/>
            <person name="Tamura T."/>
        </authorList>
    </citation>
    <scope>NUCLEOTIDE SEQUENCE [LARGE SCALE GENOMIC DNA]</scope>
    <source>
        <strain evidence="6 7">NBRC 107932</strain>
    </source>
</reference>
<dbReference type="PROSITE" id="PS51462">
    <property type="entry name" value="NUDIX"/>
    <property type="match status" value="1"/>
</dbReference>
<keyword evidence="7" id="KW-1185">Reference proteome</keyword>
<dbReference type="Gene3D" id="3.90.79.10">
    <property type="entry name" value="Nucleoside Triphosphate Pyrophosphohydrolase"/>
    <property type="match status" value="1"/>
</dbReference>
<dbReference type="SUPFAM" id="SSF55811">
    <property type="entry name" value="Nudix"/>
    <property type="match status" value="1"/>
</dbReference>
<dbReference type="InterPro" id="IPR020084">
    <property type="entry name" value="NUDIX_hydrolase_CS"/>
</dbReference>
<dbReference type="InterPro" id="IPR000086">
    <property type="entry name" value="NUDIX_hydrolase_dom"/>
</dbReference>
<dbReference type="PANTHER" id="PTHR43046:SF14">
    <property type="entry name" value="MUTT_NUDIX FAMILY PROTEIN"/>
    <property type="match status" value="1"/>
</dbReference>
<gene>
    <name evidence="6" type="ORF">Asi02nite_21930</name>
</gene>
<organism evidence="6 7">
    <name type="scientific">Asanoa siamensis</name>
    <dbReference type="NCBI Taxonomy" id="926357"/>
    <lineage>
        <taxon>Bacteria</taxon>
        <taxon>Bacillati</taxon>
        <taxon>Actinomycetota</taxon>
        <taxon>Actinomycetes</taxon>
        <taxon>Micromonosporales</taxon>
        <taxon>Micromonosporaceae</taxon>
        <taxon>Asanoa</taxon>
    </lineage>
</organism>
<sequence length="267" mass="28339">MITGMSTVERLRPLFEAAWGPDTCDPHDLAAWRPGNPSRGQCGPTALVLQDLLGGDLVLGRGHVDGRQVGHHWWNRLPDGAVVDLTADQFRPEETVVGGEVRHRPPGAPGRCRGQYELLGHRVRGPARPPVSGDPVRIAVVALTDSAGRLLLHLRAADAAAEPGQWALPGGHVEPGETPAEAAARELREETGLVADGLRPTWTALRPDLTGAAPCVEVHAFAGRTIATTNGQDARFVREADLPQTDLSPTAAAVLHATWISFGSGSR</sequence>
<protein>
    <recommendedName>
        <fullName evidence="5">Nudix hydrolase domain-containing protein</fullName>
    </recommendedName>
</protein>
<dbReference type="PROSITE" id="PS00893">
    <property type="entry name" value="NUDIX_BOX"/>
    <property type="match status" value="1"/>
</dbReference>
<proteinExistence type="inferred from homology"/>
<feature type="domain" description="Nudix hydrolase" evidence="5">
    <location>
        <begin position="126"/>
        <end position="262"/>
    </location>
</feature>
<evidence type="ECO:0000256" key="2">
    <source>
        <dbReference type="ARBA" id="ARBA00005582"/>
    </source>
</evidence>
<evidence type="ECO:0000313" key="7">
    <source>
        <dbReference type="Proteomes" id="UP000604117"/>
    </source>
</evidence>
<dbReference type="InterPro" id="IPR020476">
    <property type="entry name" value="Nudix_hydrolase"/>
</dbReference>
<dbReference type="Pfam" id="PF24585">
    <property type="entry name" value="YunG"/>
    <property type="match status" value="1"/>
</dbReference>
<comment type="similarity">
    <text evidence="2 4">Belongs to the Nudix hydrolase family.</text>
</comment>
<dbReference type="InterPro" id="IPR056238">
    <property type="entry name" value="YunG-like"/>
</dbReference>
<keyword evidence="3 4" id="KW-0378">Hydrolase</keyword>
<evidence type="ECO:0000313" key="6">
    <source>
        <dbReference type="EMBL" id="GIF72675.1"/>
    </source>
</evidence>
<evidence type="ECO:0000256" key="3">
    <source>
        <dbReference type="ARBA" id="ARBA00022801"/>
    </source>
</evidence>
<dbReference type="PANTHER" id="PTHR43046">
    <property type="entry name" value="GDP-MANNOSE MANNOSYL HYDROLASE"/>
    <property type="match status" value="1"/>
</dbReference>
<accession>A0ABQ4CN26</accession>
<evidence type="ECO:0000256" key="1">
    <source>
        <dbReference type="ARBA" id="ARBA00001946"/>
    </source>
</evidence>
<evidence type="ECO:0000259" key="5">
    <source>
        <dbReference type="PROSITE" id="PS51462"/>
    </source>
</evidence>
<name>A0ABQ4CN26_9ACTN</name>
<comment type="cofactor">
    <cofactor evidence="1">
        <name>Mg(2+)</name>
        <dbReference type="ChEBI" id="CHEBI:18420"/>
    </cofactor>
</comment>